<evidence type="ECO:0000259" key="3">
    <source>
        <dbReference type="PROSITE" id="PS51466"/>
    </source>
</evidence>
<comment type="similarity">
    <text evidence="2">Belongs to the PIAS family.</text>
</comment>
<protein>
    <submittedName>
        <fullName evidence="4">E3 SUMO-protein ligase pli1</fullName>
    </submittedName>
</protein>
<organism evidence="4 5">
    <name type="scientific">Lithohypha guttulata</name>
    <dbReference type="NCBI Taxonomy" id="1690604"/>
    <lineage>
        <taxon>Eukaryota</taxon>
        <taxon>Fungi</taxon>
        <taxon>Dikarya</taxon>
        <taxon>Ascomycota</taxon>
        <taxon>Pezizomycotina</taxon>
        <taxon>Eurotiomycetes</taxon>
        <taxon>Chaetothyriomycetidae</taxon>
        <taxon>Chaetothyriales</taxon>
        <taxon>Trichomeriaceae</taxon>
        <taxon>Lithohypha</taxon>
    </lineage>
</organism>
<keyword evidence="5" id="KW-1185">Reference proteome</keyword>
<gene>
    <name evidence="4" type="primary">pli1</name>
    <name evidence="4" type="ORF">LTR05_006723</name>
</gene>
<comment type="pathway">
    <text evidence="1">Protein modification; protein sumoylation.</text>
</comment>
<evidence type="ECO:0000313" key="4">
    <source>
        <dbReference type="EMBL" id="KAK5082842.1"/>
    </source>
</evidence>
<dbReference type="InterPro" id="IPR023321">
    <property type="entry name" value="PINIT"/>
</dbReference>
<proteinExistence type="inferred from homology"/>
<dbReference type="Pfam" id="PF14324">
    <property type="entry name" value="PINIT"/>
    <property type="match status" value="1"/>
</dbReference>
<reference evidence="4 5" key="1">
    <citation type="submission" date="2023-08" db="EMBL/GenBank/DDBJ databases">
        <title>Black Yeasts Isolated from many extreme environments.</title>
        <authorList>
            <person name="Coleine C."/>
            <person name="Stajich J.E."/>
            <person name="Selbmann L."/>
        </authorList>
    </citation>
    <scope>NUCLEOTIDE SEQUENCE [LARGE SCALE GENOMIC DNA]</scope>
    <source>
        <strain evidence="4 5">CCFEE 5910</strain>
    </source>
</reference>
<feature type="domain" description="PINIT" evidence="3">
    <location>
        <begin position="1"/>
        <end position="91"/>
    </location>
</feature>
<accession>A0AAN7SVQ4</accession>
<evidence type="ECO:0000256" key="2">
    <source>
        <dbReference type="ARBA" id="ARBA00005383"/>
    </source>
</evidence>
<evidence type="ECO:0000313" key="5">
    <source>
        <dbReference type="Proteomes" id="UP001309876"/>
    </source>
</evidence>
<comment type="caution">
    <text evidence="4">The sequence shown here is derived from an EMBL/GenBank/DDBJ whole genome shotgun (WGS) entry which is preliminary data.</text>
</comment>
<evidence type="ECO:0000256" key="1">
    <source>
        <dbReference type="ARBA" id="ARBA00004718"/>
    </source>
</evidence>
<name>A0AAN7SVQ4_9EURO</name>
<dbReference type="InterPro" id="IPR038654">
    <property type="entry name" value="PINIT_sf"/>
</dbReference>
<dbReference type="Gene3D" id="2.60.120.780">
    <property type="entry name" value="PINIT domain"/>
    <property type="match status" value="1"/>
</dbReference>
<dbReference type="Proteomes" id="UP001309876">
    <property type="component" value="Unassembled WGS sequence"/>
</dbReference>
<sequence length="139" mass="15895">MVFCAAESFDSTWKPADIAFPSNSELRCNQEEMKVNLKGLKNKPGSTRPADITPFLRKKTEFPNNVELIYALTTKESPQKYVLSVNLVQRKTIEMLVQALKSGKFLGKDRVVRESRCLPFFEIALSNLYQCKIERKTTT</sequence>
<dbReference type="GO" id="GO:0016874">
    <property type="term" value="F:ligase activity"/>
    <property type="evidence" value="ECO:0007669"/>
    <property type="project" value="UniProtKB-KW"/>
</dbReference>
<dbReference type="AlphaFoldDB" id="A0AAN7SVQ4"/>
<dbReference type="EMBL" id="JAVRRJ010000007">
    <property type="protein sequence ID" value="KAK5082842.1"/>
    <property type="molecule type" value="Genomic_DNA"/>
</dbReference>
<keyword evidence="4" id="KW-0436">Ligase</keyword>
<dbReference type="PROSITE" id="PS51466">
    <property type="entry name" value="PINIT"/>
    <property type="match status" value="1"/>
</dbReference>